<dbReference type="GO" id="GO:0038023">
    <property type="term" value="F:signaling receptor activity"/>
    <property type="evidence" value="ECO:0007669"/>
    <property type="project" value="TreeGrafter"/>
</dbReference>
<comment type="caution">
    <text evidence="7">The sequence shown here is derived from an EMBL/GenBank/DDBJ whole genome shotgun (WGS) entry which is preliminary data.</text>
</comment>
<dbReference type="AlphaFoldDB" id="A0A9X6NJ50"/>
<keyword evidence="2 5" id="KW-0812">Transmembrane</keyword>
<evidence type="ECO:0000256" key="4">
    <source>
        <dbReference type="ARBA" id="ARBA00023136"/>
    </source>
</evidence>
<dbReference type="Pfam" id="PF01094">
    <property type="entry name" value="ANF_receptor"/>
    <property type="match status" value="1"/>
</dbReference>
<dbReference type="GO" id="GO:0007165">
    <property type="term" value="P:signal transduction"/>
    <property type="evidence" value="ECO:0007669"/>
    <property type="project" value="TreeGrafter"/>
</dbReference>
<name>A0A9X6NJ50_HYPEX</name>
<sequence length="523" mass="58951">MAQGLVNSSIVTTTTGLPIHVEIVNIALMYWPLIMAGYPRLGPAFDSATEEIAATFPSLNVTQVYLKDSSTEGTFDDWLTYYNPEKTLAEYFFAAEKSGRTPPNITIFLMTGVVAENSLPTAQVSAELDTLLMTIVLCPVAEGIWPTWRTVTVLPIMTISRFYQVMLERFHWSHFTLIWDTTANNFFTMFADAAHNYLAKNSKSQMMYLNFNSQIYSAADYAHVMLKISEYSRVILYAGHSEPLQALMTAAAKLNMTNGEYVFIASLPFRHALFGTFQWKSPNQSSDNPFKCLLVIEPTPVPATEELTEMEHHWKQMSKEKYNLTYGQDEKLNPYTASAYNGMMVLAQVAEELRQSGSNLTNFSGRKVAAAFNNRTFHLKTGKLTFNADGEKIPDMSLTQTDPISGEIKGVMELEASTGLLVTTGTLKWPAEWPVPNEPYCGYRGDSIRCQIIVNSSAKYGVALGSTSALVIVCGMLFFSLRSRAVFHCLRTDYESWWRLELEYYRPKKTVICYRSYADIRFT</sequence>
<evidence type="ECO:0000256" key="3">
    <source>
        <dbReference type="ARBA" id="ARBA00022989"/>
    </source>
</evidence>
<evidence type="ECO:0000256" key="2">
    <source>
        <dbReference type="ARBA" id="ARBA00022692"/>
    </source>
</evidence>
<evidence type="ECO:0000256" key="1">
    <source>
        <dbReference type="ARBA" id="ARBA00004370"/>
    </source>
</evidence>
<evidence type="ECO:0000256" key="5">
    <source>
        <dbReference type="SAM" id="Phobius"/>
    </source>
</evidence>
<dbReference type="InterPro" id="IPR001828">
    <property type="entry name" value="ANF_lig-bd_rcpt"/>
</dbReference>
<evidence type="ECO:0000313" key="7">
    <source>
        <dbReference type="EMBL" id="OWA55155.1"/>
    </source>
</evidence>
<dbReference type="Proteomes" id="UP000192578">
    <property type="component" value="Unassembled WGS sequence"/>
</dbReference>
<organism evidence="7 8">
    <name type="scientific">Hypsibius exemplaris</name>
    <name type="common">Freshwater tardigrade</name>
    <dbReference type="NCBI Taxonomy" id="2072580"/>
    <lineage>
        <taxon>Eukaryota</taxon>
        <taxon>Metazoa</taxon>
        <taxon>Ecdysozoa</taxon>
        <taxon>Tardigrada</taxon>
        <taxon>Eutardigrada</taxon>
        <taxon>Parachela</taxon>
        <taxon>Hypsibioidea</taxon>
        <taxon>Hypsibiidae</taxon>
        <taxon>Hypsibius</taxon>
    </lineage>
</organism>
<dbReference type="OrthoDB" id="10571529at2759"/>
<evidence type="ECO:0000259" key="6">
    <source>
        <dbReference type="Pfam" id="PF01094"/>
    </source>
</evidence>
<keyword evidence="3 5" id="KW-1133">Transmembrane helix</keyword>
<gene>
    <name evidence="7" type="ORF">BV898_19542</name>
</gene>
<keyword evidence="8" id="KW-1185">Reference proteome</keyword>
<protein>
    <recommendedName>
        <fullName evidence="6">Receptor ligand binding region domain-containing protein</fullName>
    </recommendedName>
</protein>
<feature type="domain" description="Receptor ligand binding region" evidence="6">
    <location>
        <begin position="161"/>
        <end position="402"/>
    </location>
</feature>
<keyword evidence="4 5" id="KW-0472">Membrane</keyword>
<dbReference type="SUPFAM" id="SSF53822">
    <property type="entry name" value="Periplasmic binding protein-like I"/>
    <property type="match status" value="1"/>
</dbReference>
<dbReference type="GO" id="GO:0017046">
    <property type="term" value="F:peptide hormone binding"/>
    <property type="evidence" value="ECO:0007669"/>
    <property type="project" value="TreeGrafter"/>
</dbReference>
<dbReference type="GO" id="GO:0016020">
    <property type="term" value="C:membrane"/>
    <property type="evidence" value="ECO:0007669"/>
    <property type="project" value="UniProtKB-SubCell"/>
</dbReference>
<feature type="transmembrane region" description="Helical" evidence="5">
    <location>
        <begin position="460"/>
        <end position="481"/>
    </location>
</feature>
<dbReference type="PANTHER" id="PTHR44755">
    <property type="entry name" value="NATRIURETIC PEPTIDE RECEPTOR 3-RELATED"/>
    <property type="match status" value="1"/>
</dbReference>
<comment type="subcellular location">
    <subcellularLocation>
        <location evidence="1">Membrane</location>
    </subcellularLocation>
</comment>
<dbReference type="InterPro" id="IPR052612">
    <property type="entry name" value="ANP_Clearance_Receptor"/>
</dbReference>
<proteinExistence type="predicted"/>
<dbReference type="InterPro" id="IPR028082">
    <property type="entry name" value="Peripla_BP_I"/>
</dbReference>
<dbReference type="EMBL" id="MTYJ01000560">
    <property type="protein sequence ID" value="OWA55155.1"/>
    <property type="molecule type" value="Genomic_DNA"/>
</dbReference>
<dbReference type="Gene3D" id="3.40.50.2300">
    <property type="match status" value="2"/>
</dbReference>
<accession>A0A9X6NJ50</accession>
<reference evidence="8" key="1">
    <citation type="submission" date="2017-01" db="EMBL/GenBank/DDBJ databases">
        <title>Comparative genomics of anhydrobiosis in the tardigrade Hypsibius dujardini.</title>
        <authorList>
            <person name="Yoshida Y."/>
            <person name="Koutsovoulos G."/>
            <person name="Laetsch D."/>
            <person name="Stevens L."/>
            <person name="Kumar S."/>
            <person name="Horikawa D."/>
            <person name="Ishino K."/>
            <person name="Komine S."/>
            <person name="Tomita M."/>
            <person name="Blaxter M."/>
            <person name="Arakawa K."/>
        </authorList>
    </citation>
    <scope>NUCLEOTIDE SEQUENCE [LARGE SCALE GENOMIC DNA]</scope>
    <source>
        <strain evidence="8">Z151</strain>
    </source>
</reference>
<evidence type="ECO:0000313" key="8">
    <source>
        <dbReference type="Proteomes" id="UP000192578"/>
    </source>
</evidence>
<dbReference type="PANTHER" id="PTHR44755:SF8">
    <property type="entry name" value="RECEPTOR LIGAND BINDING REGION DOMAIN-CONTAINING PROTEIN"/>
    <property type="match status" value="1"/>
</dbReference>